<dbReference type="InterPro" id="IPR026579">
    <property type="entry name" value="FtsQ"/>
</dbReference>
<evidence type="ECO:0000256" key="7">
    <source>
        <dbReference type="ARBA" id="ARBA00023136"/>
    </source>
</evidence>
<evidence type="ECO:0000256" key="1">
    <source>
        <dbReference type="ARBA" id="ARBA00004370"/>
    </source>
</evidence>
<evidence type="ECO:0000313" key="11">
    <source>
        <dbReference type="EMBL" id="CUS98494.1"/>
    </source>
</evidence>
<keyword evidence="7 9" id="KW-0472">Membrane</keyword>
<keyword evidence="5 9" id="KW-0812">Transmembrane</keyword>
<evidence type="ECO:0000256" key="2">
    <source>
        <dbReference type="ARBA" id="ARBA00022475"/>
    </source>
</evidence>
<protein>
    <submittedName>
        <fullName evidence="11">Cell division septal protein FtsQ</fullName>
    </submittedName>
</protein>
<keyword evidence="8" id="KW-0131">Cell cycle</keyword>
<accession>A0A0P1MRK2</accession>
<dbReference type="Pfam" id="PF03799">
    <property type="entry name" value="FtsQ_DivIB_C"/>
    <property type="match status" value="1"/>
</dbReference>
<reference evidence="12" key="1">
    <citation type="submission" date="2015-11" db="EMBL/GenBank/DDBJ databases">
        <authorList>
            <person name="Varghese N."/>
        </authorList>
    </citation>
    <scope>NUCLEOTIDE SEQUENCE [LARGE SCALE GENOMIC DNA]</scope>
    <source>
        <strain evidence="12">JGI-23</strain>
    </source>
</reference>
<name>A0A0P1MRK2_9BACT</name>
<keyword evidence="2" id="KW-1003">Cell membrane</keyword>
<evidence type="ECO:0000256" key="6">
    <source>
        <dbReference type="ARBA" id="ARBA00022989"/>
    </source>
</evidence>
<dbReference type="RefSeq" id="WP_092347950.1">
    <property type="nucleotide sequence ID" value="NZ_CZVW01000004.1"/>
</dbReference>
<dbReference type="PANTHER" id="PTHR35851:SF1">
    <property type="entry name" value="CELL DIVISION PROTEIN FTSQ"/>
    <property type="match status" value="1"/>
</dbReference>
<gene>
    <name evidence="11" type="ORF">JGI23_00493</name>
</gene>
<dbReference type="PROSITE" id="PS51779">
    <property type="entry name" value="POTRA"/>
    <property type="match status" value="1"/>
</dbReference>
<dbReference type="PANTHER" id="PTHR35851">
    <property type="entry name" value="CELL DIVISION PROTEIN FTSQ"/>
    <property type="match status" value="1"/>
</dbReference>
<feature type="domain" description="POTRA" evidence="10">
    <location>
        <begin position="34"/>
        <end position="102"/>
    </location>
</feature>
<keyword evidence="6 9" id="KW-1133">Transmembrane helix</keyword>
<sequence>MKLAEREINRWMFFTIAGIFLVLIFGAMNWRENRVINKIIVKGNETIPDDIILNLAGVKIGEKFTLVNLSELRRKVESHKFIKQANVYTNLPDVLLIEVEERKPIAMVIFQGKIYYVDYDGYVIPYDDVKRIFSVPLLNLDYKPVNVFADSAGALRKQYELVKLAIEKDVYNLISEVKFKNGEFIIFAGDSAVVVFLGEGNLDKKFLALKKFWAQEVQGKASPVYVDLRYEGKIYAKFKSKN</sequence>
<evidence type="ECO:0000256" key="5">
    <source>
        <dbReference type="ARBA" id="ARBA00022692"/>
    </source>
</evidence>
<evidence type="ECO:0000256" key="4">
    <source>
        <dbReference type="ARBA" id="ARBA00022618"/>
    </source>
</evidence>
<evidence type="ECO:0000256" key="8">
    <source>
        <dbReference type="ARBA" id="ARBA00023306"/>
    </source>
</evidence>
<dbReference type="AlphaFoldDB" id="A0A0P1MRK2"/>
<dbReference type="InterPro" id="IPR005548">
    <property type="entry name" value="Cell_div_FtsQ/DivIB_C"/>
</dbReference>
<dbReference type="InterPro" id="IPR013685">
    <property type="entry name" value="POTRA_FtsQ_type"/>
</dbReference>
<dbReference type="GO" id="GO:0090529">
    <property type="term" value="P:cell septum assembly"/>
    <property type="evidence" value="ECO:0007669"/>
    <property type="project" value="InterPro"/>
</dbReference>
<keyword evidence="3" id="KW-0997">Cell inner membrane</keyword>
<dbReference type="Proteomes" id="UP000199197">
    <property type="component" value="Unassembled WGS sequence"/>
</dbReference>
<feature type="transmembrane region" description="Helical" evidence="9">
    <location>
        <begin position="12"/>
        <end position="30"/>
    </location>
</feature>
<dbReference type="OrthoDB" id="9790760at2"/>
<comment type="subcellular location">
    <subcellularLocation>
        <location evidence="1">Membrane</location>
    </subcellularLocation>
</comment>
<evidence type="ECO:0000256" key="9">
    <source>
        <dbReference type="SAM" id="Phobius"/>
    </source>
</evidence>
<dbReference type="Pfam" id="PF08478">
    <property type="entry name" value="POTRA_1"/>
    <property type="match status" value="1"/>
</dbReference>
<evidence type="ECO:0000256" key="3">
    <source>
        <dbReference type="ARBA" id="ARBA00022519"/>
    </source>
</evidence>
<organism evidence="11 12">
    <name type="scientific">Candidatus Chryseopegocella kryptomonas</name>
    <dbReference type="NCBI Taxonomy" id="1633643"/>
    <lineage>
        <taxon>Bacteria</taxon>
        <taxon>Pseudomonadati</taxon>
        <taxon>Candidatus Kryptoniota</taxon>
        <taxon>Candidatus Chryseopegocella</taxon>
    </lineage>
</organism>
<dbReference type="GO" id="GO:0016020">
    <property type="term" value="C:membrane"/>
    <property type="evidence" value="ECO:0007669"/>
    <property type="project" value="UniProtKB-SubCell"/>
</dbReference>
<dbReference type="Gene3D" id="3.10.20.310">
    <property type="entry name" value="membrane protein fhac"/>
    <property type="match status" value="1"/>
</dbReference>
<evidence type="ECO:0000259" key="10">
    <source>
        <dbReference type="PROSITE" id="PS51779"/>
    </source>
</evidence>
<keyword evidence="4 11" id="KW-0132">Cell division</keyword>
<dbReference type="InterPro" id="IPR034746">
    <property type="entry name" value="POTRA"/>
</dbReference>
<evidence type="ECO:0000313" key="12">
    <source>
        <dbReference type="Proteomes" id="UP000199197"/>
    </source>
</evidence>
<dbReference type="EMBL" id="CZVW01000004">
    <property type="protein sequence ID" value="CUS98494.1"/>
    <property type="molecule type" value="Genomic_DNA"/>
</dbReference>
<proteinExistence type="predicted"/>
<keyword evidence="12" id="KW-1185">Reference proteome</keyword>